<sequence length="85" mass="9610">MTFEDAVRRAVTTFGELTKLPVDSVAGVVHDQHGWIVTLEALQRRAIPDTMDILGLYEVHMSDSGELIRIERKMLRKRGETSDEA</sequence>
<dbReference type="KEGG" id="fcz:IMF26_04035"/>
<name>A0AAT9LEU3_9FIRM</name>
<accession>A0AAT9LEU3</accession>
<dbReference type="AlphaFoldDB" id="A0AAT9LEU3"/>
<dbReference type="InterPro" id="IPR008634">
    <property type="entry name" value="Gas-vesicle_GvpO"/>
</dbReference>
<organism evidence="1">
    <name type="scientific">Candidatus Fermentithermobacillus carboniphilus</name>
    <dbReference type="NCBI Taxonomy" id="3085328"/>
    <lineage>
        <taxon>Bacteria</taxon>
        <taxon>Bacillati</taxon>
        <taxon>Bacillota</taxon>
        <taxon>Candidatus Fermentithermobacillia</taxon>
        <taxon>Candidatus Fermentithermobacillales</taxon>
        <taxon>Candidatus Fermentithermobacillaceae</taxon>
        <taxon>Candidatus Fermentithermobacillus</taxon>
    </lineage>
</organism>
<protein>
    <submittedName>
        <fullName evidence="1">Gas vesicle protein</fullName>
    </submittedName>
</protein>
<dbReference type="GO" id="GO:0031412">
    <property type="term" value="P:gas vesicle organization"/>
    <property type="evidence" value="ECO:0007669"/>
    <property type="project" value="InterPro"/>
</dbReference>
<reference evidence="1" key="1">
    <citation type="submission" date="2020-10" db="EMBL/GenBank/DDBJ databases">
        <authorList>
            <person name="Kadnikov V."/>
            <person name="Beletsky A.V."/>
            <person name="Mardanov A.V."/>
            <person name="Karnachuk O.V."/>
            <person name="Ravin N.V."/>
        </authorList>
    </citation>
    <scope>NUCLEOTIDE SEQUENCE</scope>
    <source>
        <strain evidence="1">Bu02</strain>
    </source>
</reference>
<dbReference type="Pfam" id="PF05800">
    <property type="entry name" value="GvpO"/>
    <property type="match status" value="1"/>
</dbReference>
<reference evidence="1" key="2">
    <citation type="journal article" date="2023" name="Biology">
        <title>Prokaryotic Life Associated with Coal-Fire Gas Vents Revealed by Metagenomics.</title>
        <authorList>
            <person name="Kadnikov V.V."/>
            <person name="Mardanov A.V."/>
            <person name="Beletsky A.V."/>
            <person name="Karnachuk O.V."/>
            <person name="Ravin N.V."/>
        </authorList>
    </citation>
    <scope>NUCLEOTIDE SEQUENCE</scope>
    <source>
        <strain evidence="1">Bu02</strain>
    </source>
</reference>
<gene>
    <name evidence="1" type="ORF">IMF26_04035</name>
</gene>
<proteinExistence type="predicted"/>
<evidence type="ECO:0000313" key="1">
    <source>
        <dbReference type="EMBL" id="QUL99233.1"/>
    </source>
</evidence>
<dbReference type="EMBL" id="CP062796">
    <property type="protein sequence ID" value="QUL99233.1"/>
    <property type="molecule type" value="Genomic_DNA"/>
</dbReference>